<gene>
    <name evidence="1" type="ORF">BEMITA_LOCUS12904</name>
</gene>
<dbReference type="Proteomes" id="UP001152759">
    <property type="component" value="Chromosome 8"/>
</dbReference>
<evidence type="ECO:0000313" key="2">
    <source>
        <dbReference type="Proteomes" id="UP001152759"/>
    </source>
</evidence>
<dbReference type="EMBL" id="OU963869">
    <property type="protein sequence ID" value="CAH0394629.1"/>
    <property type="molecule type" value="Genomic_DNA"/>
</dbReference>
<proteinExistence type="predicted"/>
<reference evidence="1" key="1">
    <citation type="submission" date="2021-12" db="EMBL/GenBank/DDBJ databases">
        <authorList>
            <person name="King R."/>
        </authorList>
    </citation>
    <scope>NUCLEOTIDE SEQUENCE</scope>
</reference>
<protein>
    <submittedName>
        <fullName evidence="1">Uncharacterized protein</fullName>
    </submittedName>
</protein>
<sequence length="276" mass="32017">MENFLLHRIILKLPQGNQLLYIHVKYGDVHLFQTKKTFSMWNLSISKLCSSVMALCNEEFLRKIEFELTYRSFFRLQKMSFYIASDLLLSIVKLFQKQTISLHVDMRGFHLNPLKRKGKSKEKPKKVKDATHTIPKEDFVINLKDYDSVINQVAATLQDSDRFHTFTEPPVTLDSSSIFQSSFDDKDLLINLISLDPVFDRLDKEFGLDDLEELNILFLNYVFVINIFSIVFPVTTLESLLSYRFLSMCPPSLTSKWTSDTIAMSCNKSEIIIRSG</sequence>
<accession>A0A9P0AMQ4</accession>
<name>A0A9P0AMQ4_BEMTA</name>
<keyword evidence="2" id="KW-1185">Reference proteome</keyword>
<organism evidence="1 2">
    <name type="scientific">Bemisia tabaci</name>
    <name type="common">Sweetpotato whitefly</name>
    <name type="synonym">Aleurodes tabaci</name>
    <dbReference type="NCBI Taxonomy" id="7038"/>
    <lineage>
        <taxon>Eukaryota</taxon>
        <taxon>Metazoa</taxon>
        <taxon>Ecdysozoa</taxon>
        <taxon>Arthropoda</taxon>
        <taxon>Hexapoda</taxon>
        <taxon>Insecta</taxon>
        <taxon>Pterygota</taxon>
        <taxon>Neoptera</taxon>
        <taxon>Paraneoptera</taxon>
        <taxon>Hemiptera</taxon>
        <taxon>Sternorrhyncha</taxon>
        <taxon>Aleyrodoidea</taxon>
        <taxon>Aleyrodidae</taxon>
        <taxon>Aleyrodinae</taxon>
        <taxon>Bemisia</taxon>
    </lineage>
</organism>
<dbReference type="AlphaFoldDB" id="A0A9P0AMQ4"/>
<evidence type="ECO:0000313" key="1">
    <source>
        <dbReference type="EMBL" id="CAH0394629.1"/>
    </source>
</evidence>